<accession>A0ABW1ARG9</accession>
<sequence length="204" mass="20795">MSVAPLLAALLWFAFVPAHAEGPVRGTPPANAAGADKAAATPPVQAVLTQKRVVVEKGREVLLDADEVKPGEVIEYRVVYTNSGNKSLSGFAATLPLPEGLEYVAKSARPGAPVARASVGDGRFAVEPLTRPVAGKTGGKAATEPVPYAEYRSLRWEFDRLPAGGVAEVSARARVAGAPPAVVSGAAPLPVPGGVAPVVVAPKP</sequence>
<gene>
    <name evidence="2" type="ORF">ACFPTN_10295</name>
</gene>
<dbReference type="EMBL" id="JBHSOG010000041">
    <property type="protein sequence ID" value="MFC5769761.1"/>
    <property type="molecule type" value="Genomic_DNA"/>
</dbReference>
<evidence type="ECO:0000313" key="3">
    <source>
        <dbReference type="Proteomes" id="UP001595974"/>
    </source>
</evidence>
<dbReference type="Proteomes" id="UP001595974">
    <property type="component" value="Unassembled WGS sequence"/>
</dbReference>
<feature type="signal peptide" evidence="1">
    <location>
        <begin position="1"/>
        <end position="20"/>
    </location>
</feature>
<evidence type="ECO:0000256" key="1">
    <source>
        <dbReference type="SAM" id="SignalP"/>
    </source>
</evidence>
<reference evidence="3" key="1">
    <citation type="journal article" date="2019" name="Int. J. Syst. Evol. Microbiol.">
        <title>The Global Catalogue of Microorganisms (GCM) 10K type strain sequencing project: providing services to taxonomists for standard genome sequencing and annotation.</title>
        <authorList>
            <consortium name="The Broad Institute Genomics Platform"/>
            <consortium name="The Broad Institute Genome Sequencing Center for Infectious Disease"/>
            <person name="Wu L."/>
            <person name="Ma J."/>
        </authorList>
    </citation>
    <scope>NUCLEOTIDE SEQUENCE [LARGE SCALE GENOMIC DNA]</scope>
    <source>
        <strain evidence="3">SHR3</strain>
    </source>
</reference>
<name>A0ABW1ARG9_9RHOO</name>
<dbReference type="InterPro" id="IPR047589">
    <property type="entry name" value="DUF11_rpt"/>
</dbReference>
<keyword evidence="3" id="KW-1185">Reference proteome</keyword>
<keyword evidence="1" id="KW-0732">Signal</keyword>
<evidence type="ECO:0000313" key="2">
    <source>
        <dbReference type="EMBL" id="MFC5769761.1"/>
    </source>
</evidence>
<organism evidence="2 3">
    <name type="scientific">Thauera sinica</name>
    <dbReference type="NCBI Taxonomy" id="2665146"/>
    <lineage>
        <taxon>Bacteria</taxon>
        <taxon>Pseudomonadati</taxon>
        <taxon>Pseudomonadota</taxon>
        <taxon>Betaproteobacteria</taxon>
        <taxon>Rhodocyclales</taxon>
        <taxon>Zoogloeaceae</taxon>
        <taxon>Thauera</taxon>
    </lineage>
</organism>
<protein>
    <submittedName>
        <fullName evidence="2">DUF11 domain-containing protein</fullName>
    </submittedName>
</protein>
<dbReference type="NCBIfam" id="TIGR01451">
    <property type="entry name" value="B_ant_repeat"/>
    <property type="match status" value="1"/>
</dbReference>
<feature type="chain" id="PRO_5047500979" evidence="1">
    <location>
        <begin position="21"/>
        <end position="204"/>
    </location>
</feature>
<proteinExistence type="predicted"/>
<comment type="caution">
    <text evidence="2">The sequence shown here is derived from an EMBL/GenBank/DDBJ whole genome shotgun (WGS) entry which is preliminary data.</text>
</comment>
<dbReference type="RefSeq" id="WP_157748519.1">
    <property type="nucleotide sequence ID" value="NZ_JBHSOG010000041.1"/>
</dbReference>